<keyword evidence="2" id="KW-1185">Reference proteome</keyword>
<reference evidence="1 2" key="1">
    <citation type="submission" date="2019-08" db="EMBL/GenBank/DDBJ databases">
        <authorList>
            <person name="Seo M.-J."/>
        </authorList>
    </citation>
    <scope>NUCLEOTIDE SEQUENCE [LARGE SCALE GENOMIC DNA]</scope>
    <source>
        <strain evidence="1 2">KIGAM108</strain>
    </source>
</reference>
<name>A0A5D6UQY4_9BACT</name>
<sequence length="186" mass="19663">MAKVRHNLLLQGLSGMLGKQLVVRQLADGQTLVCAAPAPSGKPRSQAQLARQQQFQAAARYARAALADPALGALYTAAAEATGRRPHNLCLADFLTPPCLLSVGPDPTCPTRLHLLVSNPVALHRVDVRLETPAGQVLAAGPAEPLPRPNAWQYTPTAALPSWASLQVYLTLTDFPGNTVQAVAIL</sequence>
<gene>
    <name evidence="1" type="ORF">FY528_20410</name>
</gene>
<dbReference type="Proteomes" id="UP000322791">
    <property type="component" value="Unassembled WGS sequence"/>
</dbReference>
<protein>
    <submittedName>
        <fullName evidence="1">Uncharacterized protein</fullName>
    </submittedName>
</protein>
<proteinExistence type="predicted"/>
<organism evidence="1 2">
    <name type="scientific">Hymenobacter lutimineralis</name>
    <dbReference type="NCBI Taxonomy" id="2606448"/>
    <lineage>
        <taxon>Bacteria</taxon>
        <taxon>Pseudomonadati</taxon>
        <taxon>Bacteroidota</taxon>
        <taxon>Cytophagia</taxon>
        <taxon>Cytophagales</taxon>
        <taxon>Hymenobacteraceae</taxon>
        <taxon>Hymenobacter</taxon>
    </lineage>
</organism>
<comment type="caution">
    <text evidence="1">The sequence shown here is derived from an EMBL/GenBank/DDBJ whole genome shotgun (WGS) entry which is preliminary data.</text>
</comment>
<evidence type="ECO:0000313" key="1">
    <source>
        <dbReference type="EMBL" id="TYZ05853.1"/>
    </source>
</evidence>
<accession>A0A5D6UQY4</accession>
<evidence type="ECO:0000313" key="2">
    <source>
        <dbReference type="Proteomes" id="UP000322791"/>
    </source>
</evidence>
<dbReference type="AlphaFoldDB" id="A0A5D6UQY4"/>
<dbReference type="EMBL" id="VTHL01000035">
    <property type="protein sequence ID" value="TYZ05853.1"/>
    <property type="molecule type" value="Genomic_DNA"/>
</dbReference>